<comment type="subunit">
    <text evidence="4">Part of the Bam complex.</text>
</comment>
<comment type="similarity">
    <text evidence="4">Belongs to the BamE family.</text>
</comment>
<evidence type="ECO:0000256" key="2">
    <source>
        <dbReference type="ARBA" id="ARBA00023136"/>
    </source>
</evidence>
<comment type="caution">
    <text evidence="7">The sequence shown here is derived from an EMBL/GenBank/DDBJ whole genome shotgun (WGS) entry which is preliminary data.</text>
</comment>
<organism evidence="7 8">
    <name type="scientific">Francisella philomiragia</name>
    <dbReference type="NCBI Taxonomy" id="28110"/>
    <lineage>
        <taxon>Bacteria</taxon>
        <taxon>Pseudomonadati</taxon>
        <taxon>Pseudomonadota</taxon>
        <taxon>Gammaproteobacteria</taxon>
        <taxon>Thiotrichales</taxon>
        <taxon>Francisellaceae</taxon>
        <taxon>Francisella</taxon>
    </lineage>
</organism>
<dbReference type="RefSeq" id="WP_012280155.1">
    <property type="nucleotide sequence ID" value="NZ_CP009343.1"/>
</dbReference>
<feature type="chain" id="PRO_5043924012" description="Outer membrane protein assembly factor BamE" evidence="5">
    <location>
        <begin position="27"/>
        <end position="120"/>
    </location>
</feature>
<keyword evidence="4" id="KW-0449">Lipoprotein</keyword>
<dbReference type="KEGG" id="fpj:LA02_552"/>
<gene>
    <name evidence="4" type="primary">bamE</name>
    <name evidence="7" type="ORF">DR78_978</name>
</gene>
<comment type="subcellular location">
    <subcellularLocation>
        <location evidence="4">Cell outer membrane</location>
        <topology evidence="4">Lipid-anchor</topology>
    </subcellularLocation>
</comment>
<sequence length="120" mass="13476">MILKSVLKNLCIVSILLSLSACGVFIEPYTAPVPQGKEIKNKKLFDIKPNMTKGEVVYILGSPDIVDTFNPNQYIYINTYKKHMTDTDFSESKLILTFNNQDRLVGISGNYAPPTDEPVF</sequence>
<accession>A0AAW3DAH9</accession>
<feature type="domain" description="Outer membrane protein assembly factor BamE" evidence="6">
    <location>
        <begin position="36"/>
        <end position="104"/>
    </location>
</feature>
<dbReference type="GO" id="GO:0051205">
    <property type="term" value="P:protein insertion into membrane"/>
    <property type="evidence" value="ECO:0007669"/>
    <property type="project" value="UniProtKB-UniRule"/>
</dbReference>
<dbReference type="InterPro" id="IPR026592">
    <property type="entry name" value="BamE"/>
</dbReference>
<dbReference type="GO" id="GO:0030674">
    <property type="term" value="F:protein-macromolecule adaptor activity"/>
    <property type="evidence" value="ECO:0007669"/>
    <property type="project" value="TreeGrafter"/>
</dbReference>
<dbReference type="Proteomes" id="UP000029117">
    <property type="component" value="Unassembled WGS sequence"/>
</dbReference>
<dbReference type="KEGG" id="fpm:LA56_1446"/>
<evidence type="ECO:0000259" key="6">
    <source>
        <dbReference type="Pfam" id="PF04355"/>
    </source>
</evidence>
<dbReference type="GO" id="GO:1990063">
    <property type="term" value="C:Bam protein complex"/>
    <property type="evidence" value="ECO:0007669"/>
    <property type="project" value="TreeGrafter"/>
</dbReference>
<proteinExistence type="inferred from homology"/>
<evidence type="ECO:0000256" key="1">
    <source>
        <dbReference type="ARBA" id="ARBA00022729"/>
    </source>
</evidence>
<feature type="signal peptide" evidence="5">
    <location>
        <begin position="1"/>
        <end position="26"/>
    </location>
</feature>
<keyword evidence="2 4" id="KW-0472">Membrane</keyword>
<evidence type="ECO:0000256" key="5">
    <source>
        <dbReference type="SAM" id="SignalP"/>
    </source>
</evidence>
<dbReference type="PANTHER" id="PTHR37482">
    <property type="entry name" value="OUTER MEMBRANE PROTEIN ASSEMBLY FACTOR BAME"/>
    <property type="match status" value="1"/>
</dbReference>
<dbReference type="InterPro" id="IPR007450">
    <property type="entry name" value="BamE_dom"/>
</dbReference>
<dbReference type="Pfam" id="PF04355">
    <property type="entry name" value="BamE"/>
    <property type="match status" value="1"/>
</dbReference>
<protein>
    <recommendedName>
        <fullName evidence="4">Outer membrane protein assembly factor BamE</fullName>
    </recommendedName>
</protein>
<comment type="function">
    <text evidence="4">Part of the outer membrane protein assembly complex, which is involved in assembly and insertion of beta-barrel proteins into the outer membrane.</text>
</comment>
<keyword evidence="1 4" id="KW-0732">Signal</keyword>
<keyword evidence="4" id="KW-0564">Palmitate</keyword>
<evidence type="ECO:0000313" key="7">
    <source>
        <dbReference type="EMBL" id="KFJ42460.1"/>
    </source>
</evidence>
<dbReference type="EMBL" id="JOUE01000006">
    <property type="protein sequence ID" value="KFJ42460.1"/>
    <property type="molecule type" value="Genomic_DNA"/>
</dbReference>
<dbReference type="KEGG" id="fpx:KU46_622"/>
<reference evidence="7 8" key="1">
    <citation type="submission" date="2014-04" db="EMBL/GenBank/DDBJ databases">
        <authorList>
            <person name="Bishop-Lilly K.A."/>
            <person name="Broomall S.M."/>
            <person name="Chain P.S."/>
            <person name="Chertkov O."/>
            <person name="Coyne S.R."/>
            <person name="Daligault H.E."/>
            <person name="Davenport K.W."/>
            <person name="Erkkila T."/>
            <person name="Frey K.G."/>
            <person name="Gibbons H.S."/>
            <person name="Gu W."/>
            <person name="Jaissle J."/>
            <person name="Johnson S.L."/>
            <person name="Koroleva G.I."/>
            <person name="Ladner J.T."/>
            <person name="Lo C.-C."/>
            <person name="Minogue T.D."/>
            <person name="Munk C."/>
            <person name="Palacios G.F."/>
            <person name="Redden C.L."/>
            <person name="Rosenzweig C.N."/>
            <person name="Scholz M.B."/>
            <person name="Teshima H."/>
            <person name="Xu Y."/>
        </authorList>
    </citation>
    <scope>NUCLEOTIDE SEQUENCE [LARGE SCALE GENOMIC DNA]</scope>
    <source>
        <strain evidence="7 8">FAJ</strain>
    </source>
</reference>
<dbReference type="InterPro" id="IPR037873">
    <property type="entry name" value="BamE-like"/>
</dbReference>
<dbReference type="HAMAP" id="MF_00925">
    <property type="entry name" value="OM_assembly_BamE"/>
    <property type="match status" value="1"/>
</dbReference>
<evidence type="ECO:0000313" key="8">
    <source>
        <dbReference type="Proteomes" id="UP000029117"/>
    </source>
</evidence>
<evidence type="ECO:0000256" key="3">
    <source>
        <dbReference type="ARBA" id="ARBA00023237"/>
    </source>
</evidence>
<dbReference type="KEGG" id="fpi:BF30_933"/>
<dbReference type="GO" id="GO:0043165">
    <property type="term" value="P:Gram-negative-bacterium-type cell outer membrane assembly"/>
    <property type="evidence" value="ECO:0007669"/>
    <property type="project" value="UniProtKB-UniRule"/>
</dbReference>
<keyword evidence="3 4" id="KW-0998">Cell outer membrane</keyword>
<dbReference type="GeneID" id="72523135"/>
<evidence type="ECO:0000256" key="4">
    <source>
        <dbReference type="HAMAP-Rule" id="MF_00925"/>
    </source>
</evidence>
<dbReference type="PROSITE" id="PS51257">
    <property type="entry name" value="PROKAR_LIPOPROTEIN"/>
    <property type="match status" value="1"/>
</dbReference>
<dbReference type="PANTHER" id="PTHR37482:SF1">
    <property type="entry name" value="OUTER MEMBRANE PROTEIN ASSEMBLY FACTOR BAME"/>
    <property type="match status" value="1"/>
</dbReference>
<dbReference type="Gene3D" id="3.30.1450.10">
    <property type="match status" value="1"/>
</dbReference>
<name>A0AAW3DAH9_9GAMM</name>
<dbReference type="AlphaFoldDB" id="A0AAW3DAH9"/>